<keyword evidence="3" id="KW-1185">Reference proteome</keyword>
<accession>A0A1X0NZP0</accession>
<name>A0A1X0NZP0_9TRYP</name>
<dbReference type="VEuPathDB" id="TriTrypDB:TM35_000092070"/>
<reference evidence="2 3" key="1">
    <citation type="submission" date="2017-03" db="EMBL/GenBank/DDBJ databases">
        <title>An alternative strategy for trypanosome survival in the mammalian bloodstream revealed through genome and transcriptome analysis of the ubiquitous bovine parasite Trypanosoma (Megatrypanum) theileri.</title>
        <authorList>
            <person name="Kelly S."/>
            <person name="Ivens A."/>
            <person name="Mott A."/>
            <person name="O'Neill E."/>
            <person name="Emms D."/>
            <person name="Macleod O."/>
            <person name="Voorheis P."/>
            <person name="Matthews J."/>
            <person name="Matthews K."/>
            <person name="Carrington M."/>
        </authorList>
    </citation>
    <scope>NUCLEOTIDE SEQUENCE [LARGE SCALE GENOMIC DNA]</scope>
    <source>
        <strain evidence="2">Edinburgh</strain>
    </source>
</reference>
<evidence type="ECO:0000256" key="1">
    <source>
        <dbReference type="SAM" id="MobiDB-lite"/>
    </source>
</evidence>
<protein>
    <submittedName>
        <fullName evidence="2">Uncharacterized protein</fullName>
    </submittedName>
</protein>
<feature type="region of interest" description="Disordered" evidence="1">
    <location>
        <begin position="98"/>
        <end position="123"/>
    </location>
</feature>
<gene>
    <name evidence="2" type="ORF">TM35_000092070</name>
</gene>
<dbReference type="RefSeq" id="XP_028884223.1">
    <property type="nucleotide sequence ID" value="XM_029024446.1"/>
</dbReference>
<dbReference type="GeneID" id="39984226"/>
<evidence type="ECO:0000313" key="2">
    <source>
        <dbReference type="EMBL" id="ORC90157.1"/>
    </source>
</evidence>
<dbReference type="EMBL" id="NBCO01000009">
    <property type="protein sequence ID" value="ORC90157.1"/>
    <property type="molecule type" value="Genomic_DNA"/>
</dbReference>
<comment type="caution">
    <text evidence="2">The sequence shown here is derived from an EMBL/GenBank/DDBJ whole genome shotgun (WGS) entry which is preliminary data.</text>
</comment>
<proteinExistence type="predicted"/>
<dbReference type="AlphaFoldDB" id="A0A1X0NZP0"/>
<evidence type="ECO:0000313" key="3">
    <source>
        <dbReference type="Proteomes" id="UP000192257"/>
    </source>
</evidence>
<sequence length="123" mass="13985">MGNERCFFCKKKVSKKQSLCRTKGANYLNPGIVYCHWRSFYREVGPCINAAGVLQRPFLGLHYFETAMCNAKKEKEFPDANAHEYSVRSSTILRATTKAGKMTPRLTKKKSSLSRSFPRRAGV</sequence>
<organism evidence="2 3">
    <name type="scientific">Trypanosoma theileri</name>
    <dbReference type="NCBI Taxonomy" id="67003"/>
    <lineage>
        <taxon>Eukaryota</taxon>
        <taxon>Discoba</taxon>
        <taxon>Euglenozoa</taxon>
        <taxon>Kinetoplastea</taxon>
        <taxon>Metakinetoplastina</taxon>
        <taxon>Trypanosomatida</taxon>
        <taxon>Trypanosomatidae</taxon>
        <taxon>Trypanosoma</taxon>
    </lineage>
</organism>
<dbReference type="Proteomes" id="UP000192257">
    <property type="component" value="Unassembled WGS sequence"/>
</dbReference>